<proteinExistence type="predicted"/>
<organism evidence="1 2">
    <name type="scientific">Tritrichomonas musculus</name>
    <dbReference type="NCBI Taxonomy" id="1915356"/>
    <lineage>
        <taxon>Eukaryota</taxon>
        <taxon>Metamonada</taxon>
        <taxon>Parabasalia</taxon>
        <taxon>Tritrichomonadida</taxon>
        <taxon>Tritrichomonadidae</taxon>
        <taxon>Tritrichomonas</taxon>
    </lineage>
</organism>
<dbReference type="EMBL" id="JAPFFF010000035">
    <property type="protein sequence ID" value="KAK8843294.1"/>
    <property type="molecule type" value="Genomic_DNA"/>
</dbReference>
<keyword evidence="2" id="KW-1185">Reference proteome</keyword>
<reference evidence="1 2" key="1">
    <citation type="submission" date="2024-04" db="EMBL/GenBank/DDBJ databases">
        <title>Tritrichomonas musculus Genome.</title>
        <authorList>
            <person name="Alves-Ferreira E."/>
            <person name="Grigg M."/>
            <person name="Lorenzi H."/>
            <person name="Galac M."/>
        </authorList>
    </citation>
    <scope>NUCLEOTIDE SEQUENCE [LARGE SCALE GENOMIC DNA]</scope>
    <source>
        <strain evidence="1 2">EAF2021</strain>
    </source>
</reference>
<protein>
    <submittedName>
        <fullName evidence="1">Uncharacterized protein</fullName>
    </submittedName>
</protein>
<name>A0ABR2HBQ0_9EUKA</name>
<evidence type="ECO:0000313" key="2">
    <source>
        <dbReference type="Proteomes" id="UP001470230"/>
    </source>
</evidence>
<evidence type="ECO:0000313" key="1">
    <source>
        <dbReference type="EMBL" id="KAK8843294.1"/>
    </source>
</evidence>
<comment type="caution">
    <text evidence="1">The sequence shown here is derived from an EMBL/GenBank/DDBJ whole genome shotgun (WGS) entry which is preliminary data.</text>
</comment>
<accession>A0ABR2HBQ0</accession>
<gene>
    <name evidence="1" type="ORF">M9Y10_025149</name>
</gene>
<sequence length="77" mass="9025">MSDSSSSEEEDSIKQDNELLKKKIKVQKIILRGKIENARKKAYLTENPEEVEKTEKMIVDVLTKHHLREDMLIDIDE</sequence>
<dbReference type="Proteomes" id="UP001470230">
    <property type="component" value="Unassembled WGS sequence"/>
</dbReference>